<name>A0ABM1VUK9_APLCA</name>
<evidence type="ECO:0000313" key="2">
    <source>
        <dbReference type="RefSeq" id="XP_035826101.1"/>
    </source>
</evidence>
<protein>
    <submittedName>
        <fullName evidence="2">SCY1-like protein 2</fullName>
    </submittedName>
</protein>
<proteinExistence type="predicted"/>
<organism evidence="1 2">
    <name type="scientific">Aplysia californica</name>
    <name type="common">California sea hare</name>
    <dbReference type="NCBI Taxonomy" id="6500"/>
    <lineage>
        <taxon>Eukaryota</taxon>
        <taxon>Metazoa</taxon>
        <taxon>Spiralia</taxon>
        <taxon>Lophotrochozoa</taxon>
        <taxon>Mollusca</taxon>
        <taxon>Gastropoda</taxon>
        <taxon>Heterobranchia</taxon>
        <taxon>Euthyneura</taxon>
        <taxon>Tectipleura</taxon>
        <taxon>Aplysiida</taxon>
        <taxon>Aplysioidea</taxon>
        <taxon>Aplysiidae</taxon>
        <taxon>Aplysia</taxon>
    </lineage>
</organism>
<dbReference type="Proteomes" id="UP000694888">
    <property type="component" value="Unplaced"/>
</dbReference>
<gene>
    <name evidence="2" type="primary">LOC118477134</name>
</gene>
<dbReference type="Gene3D" id="1.25.10.10">
    <property type="entry name" value="Leucine-rich Repeat Variant"/>
    <property type="match status" value="1"/>
</dbReference>
<sequence length="125" mass="13996">MEIIMPEFRAILGNTKPVQATVYILNKLDIVLSKSPLDEIKGEVLPFVFNTLDSSSLQAQEAALGAIGVIKEYLDDNILRKVVLPKAKSLFFRSSNVKVGERRVDVYMSSLFTSLLIFGNQRSYI</sequence>
<evidence type="ECO:0000313" key="1">
    <source>
        <dbReference type="Proteomes" id="UP000694888"/>
    </source>
</evidence>
<dbReference type="InterPro" id="IPR011989">
    <property type="entry name" value="ARM-like"/>
</dbReference>
<keyword evidence="1" id="KW-1185">Reference proteome</keyword>
<dbReference type="RefSeq" id="XP_035826101.1">
    <property type="nucleotide sequence ID" value="XM_035970208.1"/>
</dbReference>
<accession>A0ABM1VUK9</accession>
<dbReference type="GeneID" id="118477134"/>
<reference evidence="2" key="1">
    <citation type="submission" date="2025-08" db="UniProtKB">
        <authorList>
            <consortium name="RefSeq"/>
        </authorList>
    </citation>
    <scope>IDENTIFICATION</scope>
</reference>